<evidence type="ECO:0000256" key="3">
    <source>
        <dbReference type="SAM" id="Phobius"/>
    </source>
</evidence>
<evidence type="ECO:0000256" key="2">
    <source>
        <dbReference type="ARBA" id="ARBA00022884"/>
    </source>
</evidence>
<dbReference type="PANTHER" id="PTHR23236">
    <property type="entry name" value="EUKARYOTIC TRANSLATION INITIATION FACTOR 4B/4H"/>
    <property type="match status" value="1"/>
</dbReference>
<keyword evidence="6" id="KW-1185">Reference proteome</keyword>
<dbReference type="EMBL" id="JAVRHX010000008">
    <property type="protein sequence ID" value="MDT0596512.1"/>
    <property type="molecule type" value="Genomic_DNA"/>
</dbReference>
<organism evidence="5 6">
    <name type="scientific">Glaciecola petra</name>
    <dbReference type="NCBI Taxonomy" id="3075602"/>
    <lineage>
        <taxon>Bacteria</taxon>
        <taxon>Pseudomonadati</taxon>
        <taxon>Pseudomonadota</taxon>
        <taxon>Gammaproteobacteria</taxon>
        <taxon>Alteromonadales</taxon>
        <taxon>Alteromonadaceae</taxon>
        <taxon>Glaciecola</taxon>
    </lineage>
</organism>
<protein>
    <submittedName>
        <fullName evidence="5">RNA-binding protein</fullName>
    </submittedName>
</protein>
<keyword evidence="2" id="KW-0694">RNA-binding</keyword>
<dbReference type="SMART" id="SM00360">
    <property type="entry name" value="RRM"/>
    <property type="match status" value="1"/>
</dbReference>
<evidence type="ECO:0000259" key="4">
    <source>
        <dbReference type="PROSITE" id="PS50102"/>
    </source>
</evidence>
<evidence type="ECO:0000313" key="5">
    <source>
        <dbReference type="EMBL" id="MDT0596512.1"/>
    </source>
</evidence>
<dbReference type="SUPFAM" id="SSF54928">
    <property type="entry name" value="RNA-binding domain, RBD"/>
    <property type="match status" value="1"/>
</dbReference>
<dbReference type="PANTHER" id="PTHR23236:SF119">
    <property type="entry name" value="NUCLEAR RNA-BINDING PROTEIN SART-3"/>
    <property type="match status" value="1"/>
</dbReference>
<keyword evidence="3" id="KW-0472">Membrane</keyword>
<dbReference type="Proteomes" id="UP001253545">
    <property type="component" value="Unassembled WGS sequence"/>
</dbReference>
<dbReference type="Pfam" id="PF00076">
    <property type="entry name" value="RRM_1"/>
    <property type="match status" value="1"/>
</dbReference>
<reference evidence="5 6" key="1">
    <citation type="submission" date="2023-09" db="EMBL/GenBank/DDBJ databases">
        <authorList>
            <person name="Rey-Velasco X."/>
        </authorList>
    </citation>
    <scope>NUCLEOTIDE SEQUENCE [LARGE SCALE GENOMIC DNA]</scope>
    <source>
        <strain evidence="5 6">P117</strain>
    </source>
</reference>
<evidence type="ECO:0000313" key="6">
    <source>
        <dbReference type="Proteomes" id="UP001253545"/>
    </source>
</evidence>
<dbReference type="RefSeq" id="WP_311370039.1">
    <property type="nucleotide sequence ID" value="NZ_JAVRHX010000008.1"/>
</dbReference>
<gene>
    <name evidence="5" type="ORF">RM552_16775</name>
</gene>
<feature type="domain" description="RRM" evidence="4">
    <location>
        <begin position="73"/>
        <end position="150"/>
    </location>
</feature>
<dbReference type="InterPro" id="IPR000504">
    <property type="entry name" value="RRM_dom"/>
</dbReference>
<keyword evidence="3" id="KW-1133">Transmembrane helix</keyword>
<evidence type="ECO:0000256" key="1">
    <source>
        <dbReference type="ARBA" id="ARBA00022737"/>
    </source>
</evidence>
<sequence length="153" mass="17374">MLTLKMPLVAIITLLFAVVTYFINLEFNDTSIAYFLPSILILLFGLSLMLLSMLINKESAAVGEADVEDNNIATLYIGNLAYKANEQTVQEHFENIGFVKSVRLVKDKKTGRRKGFGFIEVAAKDQPKFIKKFNDSIFMERNLIVRLANDKQY</sequence>
<dbReference type="PROSITE" id="PS50102">
    <property type="entry name" value="RRM"/>
    <property type="match status" value="1"/>
</dbReference>
<proteinExistence type="predicted"/>
<keyword evidence="1" id="KW-0677">Repeat</keyword>
<feature type="transmembrane region" description="Helical" evidence="3">
    <location>
        <begin position="31"/>
        <end position="51"/>
    </location>
</feature>
<comment type="caution">
    <text evidence="5">The sequence shown here is derived from an EMBL/GenBank/DDBJ whole genome shotgun (WGS) entry which is preliminary data.</text>
</comment>
<dbReference type="Gene3D" id="3.30.70.330">
    <property type="match status" value="1"/>
</dbReference>
<feature type="transmembrane region" description="Helical" evidence="3">
    <location>
        <begin position="7"/>
        <end position="25"/>
    </location>
</feature>
<dbReference type="InterPro" id="IPR012677">
    <property type="entry name" value="Nucleotide-bd_a/b_plait_sf"/>
</dbReference>
<accession>A0ABU2ZYJ8</accession>
<keyword evidence="3" id="KW-0812">Transmembrane</keyword>
<name>A0ABU2ZYJ8_9ALTE</name>
<dbReference type="InterPro" id="IPR035979">
    <property type="entry name" value="RBD_domain_sf"/>
</dbReference>